<evidence type="ECO:0000313" key="4">
    <source>
        <dbReference type="Proteomes" id="UP000294562"/>
    </source>
</evidence>
<feature type="chain" id="PRO_5020839576" description="Antifreeze protein" evidence="2">
    <location>
        <begin position="20"/>
        <end position="103"/>
    </location>
</feature>
<keyword evidence="2" id="KW-0732">Signal</keyword>
<reference evidence="3 4" key="1">
    <citation type="submission" date="2019-03" db="EMBL/GenBank/DDBJ databases">
        <title>Rhodobacteraceae bacterium SM1902, a new member of the family Rhodobacteraceae isolated from Yantai.</title>
        <authorList>
            <person name="Sun Y."/>
        </authorList>
    </citation>
    <scope>NUCLEOTIDE SEQUENCE [LARGE SCALE GENOMIC DNA]</scope>
    <source>
        <strain evidence="3 4">SM1902</strain>
    </source>
</reference>
<proteinExistence type="predicted"/>
<feature type="region of interest" description="Disordered" evidence="1">
    <location>
        <begin position="38"/>
        <end position="57"/>
    </location>
</feature>
<feature type="signal peptide" evidence="2">
    <location>
        <begin position="1"/>
        <end position="19"/>
    </location>
</feature>
<feature type="compositionally biased region" description="Basic and acidic residues" evidence="1">
    <location>
        <begin position="39"/>
        <end position="49"/>
    </location>
</feature>
<evidence type="ECO:0000313" key="3">
    <source>
        <dbReference type="EMBL" id="TDL86365.1"/>
    </source>
</evidence>
<organism evidence="3 4">
    <name type="scientific">Meridianimarinicoccus aquatilis</name>
    <dbReference type="NCBI Taxonomy" id="2552766"/>
    <lineage>
        <taxon>Bacteria</taxon>
        <taxon>Pseudomonadati</taxon>
        <taxon>Pseudomonadota</taxon>
        <taxon>Alphaproteobacteria</taxon>
        <taxon>Rhodobacterales</taxon>
        <taxon>Paracoccaceae</taxon>
        <taxon>Meridianimarinicoccus</taxon>
    </lineage>
</organism>
<dbReference type="EMBL" id="SMZO01000032">
    <property type="protein sequence ID" value="TDL86365.1"/>
    <property type="molecule type" value="Genomic_DNA"/>
</dbReference>
<comment type="caution">
    <text evidence="3">The sequence shown here is derived from an EMBL/GenBank/DDBJ whole genome shotgun (WGS) entry which is preliminary data.</text>
</comment>
<accession>A0A4R6AS16</accession>
<dbReference type="Proteomes" id="UP000294562">
    <property type="component" value="Unassembled WGS sequence"/>
</dbReference>
<gene>
    <name evidence="3" type="ORF">E2L05_13505</name>
</gene>
<evidence type="ECO:0008006" key="5">
    <source>
        <dbReference type="Google" id="ProtNLM"/>
    </source>
</evidence>
<evidence type="ECO:0000256" key="1">
    <source>
        <dbReference type="SAM" id="MobiDB-lite"/>
    </source>
</evidence>
<keyword evidence="4" id="KW-1185">Reference proteome</keyword>
<dbReference type="AlphaFoldDB" id="A0A4R6AS16"/>
<name>A0A4R6AS16_9RHOB</name>
<protein>
    <recommendedName>
        <fullName evidence="5">Antifreeze protein</fullName>
    </recommendedName>
</protein>
<dbReference type="RefSeq" id="WP_133343432.1">
    <property type="nucleotide sequence ID" value="NZ_SMZO01000032.1"/>
</dbReference>
<sequence length="103" mass="10743">MTLFTKLTSVFASTAPAFAMVCGLGVATLVTSAATGVESDARSSLEHSRRGARTVVSTASASPALPVTTVDRRGARSIQVYAQSTQRMTAAAPTERVRITARQ</sequence>
<evidence type="ECO:0000256" key="2">
    <source>
        <dbReference type="SAM" id="SignalP"/>
    </source>
</evidence>